<dbReference type="Proteomes" id="UP000185728">
    <property type="component" value="Unassembled WGS sequence"/>
</dbReference>
<dbReference type="SMART" id="SM00710">
    <property type="entry name" value="PbH1"/>
    <property type="match status" value="6"/>
</dbReference>
<gene>
    <name evidence="4" type="ORF">SAMN05421766_104473</name>
</gene>
<proteinExistence type="predicted"/>
<evidence type="ECO:0000256" key="1">
    <source>
        <dbReference type="SAM" id="MobiDB-lite"/>
    </source>
</evidence>
<evidence type="ECO:0000313" key="5">
    <source>
        <dbReference type="Proteomes" id="UP000185728"/>
    </source>
</evidence>
<feature type="domain" description="Periplasmic copper-binding protein NosD beta helix" evidence="3">
    <location>
        <begin position="233"/>
        <end position="362"/>
    </location>
</feature>
<dbReference type="InterPro" id="IPR007742">
    <property type="entry name" value="NosD_dom"/>
</dbReference>
<dbReference type="Gene3D" id="2.160.20.10">
    <property type="entry name" value="Single-stranded right-handed beta-helix, Pectin lyase-like"/>
    <property type="match status" value="1"/>
</dbReference>
<organism evidence="4 5">
    <name type="scientific">Zobellia uliginosa</name>
    <dbReference type="NCBI Taxonomy" id="143224"/>
    <lineage>
        <taxon>Bacteria</taxon>
        <taxon>Pseudomonadati</taxon>
        <taxon>Bacteroidota</taxon>
        <taxon>Flavobacteriia</taxon>
        <taxon>Flavobacteriales</taxon>
        <taxon>Flavobacteriaceae</taxon>
        <taxon>Zobellia</taxon>
    </lineage>
</organism>
<dbReference type="InterPro" id="IPR012334">
    <property type="entry name" value="Pectin_lyas_fold"/>
</dbReference>
<comment type="caution">
    <text evidence="4">The sequence shown here is derived from an EMBL/GenBank/DDBJ whole genome shotgun (WGS) entry which is preliminary data.</text>
</comment>
<feature type="compositionally biased region" description="Basic and acidic residues" evidence="1">
    <location>
        <begin position="447"/>
        <end position="460"/>
    </location>
</feature>
<feature type="region of interest" description="Disordered" evidence="1">
    <location>
        <begin position="436"/>
        <end position="460"/>
    </location>
</feature>
<dbReference type="SUPFAM" id="SSF51126">
    <property type="entry name" value="Pectin lyase-like"/>
    <property type="match status" value="1"/>
</dbReference>
<keyword evidence="2" id="KW-0732">Signal</keyword>
<name>A0ABY1KWK7_9FLAO</name>
<evidence type="ECO:0000256" key="2">
    <source>
        <dbReference type="SAM" id="SignalP"/>
    </source>
</evidence>
<reference evidence="4 5" key="1">
    <citation type="submission" date="2017-01" db="EMBL/GenBank/DDBJ databases">
        <authorList>
            <person name="Varghese N."/>
            <person name="Submissions S."/>
        </authorList>
    </citation>
    <scope>NUCLEOTIDE SEQUENCE [LARGE SCALE GENOMIC DNA]</scope>
    <source>
        <strain evidence="4 5">DSM 2061</strain>
    </source>
</reference>
<evidence type="ECO:0000313" key="4">
    <source>
        <dbReference type="EMBL" id="SIS86444.1"/>
    </source>
</evidence>
<accession>A0ABY1KWK7</accession>
<feature type="chain" id="PRO_5046052900" evidence="2">
    <location>
        <begin position="24"/>
        <end position="460"/>
    </location>
</feature>
<protein>
    <submittedName>
        <fullName evidence="4">Copper-binding protein (NosD)</fullName>
    </submittedName>
</protein>
<feature type="signal peptide" evidence="2">
    <location>
        <begin position="1"/>
        <end position="23"/>
    </location>
</feature>
<sequence>MKKPARTLILSSLLILFLSTVSAQKGYQDPMDIRVSESKMATVEVITNAGKRSYHLNNTGTVDVSKALQAIFDEISAIKDVSATFSFIPGVYYLNGPVKLKIASVKMMGHGHGGIDIHGANIESGSIFRFGKDTGPNCITFDYAGRSKAFPSGETPWDNRNLKVEIENLTFVGYNNTGVNTADGYSRFRGDEPNFRGLHWYPSKDRYKDVEAEGQRAIVLPSPSQGKGHAKCELLRVTGCYFTDLYVGLDVAGSDVTYIDKNWFGQLTYAIRLHKNGQGMMVGDNLFADLETAMVLGNPSFSSFHNNTFAYVSKCFEIDNIENSTIVGNTLYNWKISTGAAAYGAFCHIKKSSNLAITGNTISQYLDSRKRTKTIDEKNNGLSFIQFDNADQLLFSNNVVHTILTQTVVRLNDSKNCVISDNIITHGKGGNAVAQTGTSNNNYYRPIDPKNSERFDEYKY</sequence>
<evidence type="ECO:0000259" key="3">
    <source>
        <dbReference type="Pfam" id="PF05048"/>
    </source>
</evidence>
<dbReference type="RefSeq" id="WP_217694809.1">
    <property type="nucleotide sequence ID" value="NZ_FTOB01000004.1"/>
</dbReference>
<keyword evidence="5" id="KW-1185">Reference proteome</keyword>
<dbReference type="EMBL" id="FTOB01000004">
    <property type="protein sequence ID" value="SIS86444.1"/>
    <property type="molecule type" value="Genomic_DNA"/>
</dbReference>
<dbReference type="InterPro" id="IPR011050">
    <property type="entry name" value="Pectin_lyase_fold/virulence"/>
</dbReference>
<dbReference type="Pfam" id="PF05048">
    <property type="entry name" value="NosD"/>
    <property type="match status" value="1"/>
</dbReference>
<dbReference type="InterPro" id="IPR006626">
    <property type="entry name" value="PbH1"/>
</dbReference>